<protein>
    <submittedName>
        <fullName evidence="1">Heparan-alpha-glucosaminide N-acetyltransferase</fullName>
    </submittedName>
</protein>
<accession>A0ACC1X1E5</accession>
<comment type="caution">
    <text evidence="1">The sequence shown here is derived from an EMBL/GenBank/DDBJ whole genome shotgun (WGS) entry which is preliminary data.</text>
</comment>
<sequence length="493" mass="55576">MAESADPKRVEEGLGHTPLVHEEYIHHKDDGDDDRRKTNASVFQPNDESVEVLQLQQKSKRVAALDAFRGLTIVLMILVDDAGGAYPRIDHSPWNGCTLADFVMPFFLFIVGVAIALALKKITKINDVIKKIIIRTLKLLFWGILLQGGYSHAPDDLAYGVDMKFIRWCGILQRIALVYFVVALIETLTTKRRPTVLEPGNISIFTAYQWQWIGGFVAFLIYMITTYSLYVPDWSFVVHHHGAKRYTVKCGMRGHLGPACNAVGYVDRQVWGVNHLYSSPVWSRLKACTLSSPNSGPPREDAPVWCRAPFEPEGLLSTISAILSGTIGIHYGHVLIHFKGHSERLKQWVSMSIVLLIIAIILHFTDAIPINKQLYSFSYVCFTAGAAGLVFSAFYILIDVWGLRTPFLFLEWIGMNAMLVFVLGAQGILAGFVNGWYYKDPDNTLVNWIQNHVFINVWKSERLGTLLYVIFAEITFWGVVAGILHKLGIYWKL</sequence>
<gene>
    <name evidence="1" type="ORF">OWV82_021819</name>
</gene>
<dbReference type="EMBL" id="CM051405">
    <property type="protein sequence ID" value="KAJ4704984.1"/>
    <property type="molecule type" value="Genomic_DNA"/>
</dbReference>
<keyword evidence="2" id="KW-1185">Reference proteome</keyword>
<evidence type="ECO:0000313" key="1">
    <source>
        <dbReference type="EMBL" id="KAJ4704984.1"/>
    </source>
</evidence>
<dbReference type="Proteomes" id="UP001164539">
    <property type="component" value="Chromosome 12"/>
</dbReference>
<evidence type="ECO:0000313" key="2">
    <source>
        <dbReference type="Proteomes" id="UP001164539"/>
    </source>
</evidence>
<reference evidence="1 2" key="1">
    <citation type="journal article" date="2023" name="Science">
        <title>Complex scaffold remodeling in plant triterpene biosynthesis.</title>
        <authorList>
            <person name="De La Pena R."/>
            <person name="Hodgson H."/>
            <person name="Liu J.C."/>
            <person name="Stephenson M.J."/>
            <person name="Martin A.C."/>
            <person name="Owen C."/>
            <person name="Harkess A."/>
            <person name="Leebens-Mack J."/>
            <person name="Jimenez L.E."/>
            <person name="Osbourn A."/>
            <person name="Sattely E.S."/>
        </authorList>
    </citation>
    <scope>NUCLEOTIDE SEQUENCE [LARGE SCALE GENOMIC DNA]</scope>
    <source>
        <strain evidence="2">cv. JPN11</strain>
        <tissue evidence="1">Leaf</tissue>
    </source>
</reference>
<name>A0ACC1X1E5_MELAZ</name>
<proteinExistence type="predicted"/>
<organism evidence="1 2">
    <name type="scientific">Melia azedarach</name>
    <name type="common">Chinaberry tree</name>
    <dbReference type="NCBI Taxonomy" id="155640"/>
    <lineage>
        <taxon>Eukaryota</taxon>
        <taxon>Viridiplantae</taxon>
        <taxon>Streptophyta</taxon>
        <taxon>Embryophyta</taxon>
        <taxon>Tracheophyta</taxon>
        <taxon>Spermatophyta</taxon>
        <taxon>Magnoliopsida</taxon>
        <taxon>eudicotyledons</taxon>
        <taxon>Gunneridae</taxon>
        <taxon>Pentapetalae</taxon>
        <taxon>rosids</taxon>
        <taxon>malvids</taxon>
        <taxon>Sapindales</taxon>
        <taxon>Meliaceae</taxon>
        <taxon>Melia</taxon>
    </lineage>
</organism>